<gene>
    <name evidence="1" type="ORF">SAMN05216337_104576</name>
</gene>
<dbReference type="AlphaFoldDB" id="A0A1G7ILK7"/>
<dbReference type="Proteomes" id="UP000199245">
    <property type="component" value="Unassembled WGS sequence"/>
</dbReference>
<organism evidence="1 2">
    <name type="scientific">Bradyrhizobium brasilense</name>
    <dbReference type="NCBI Taxonomy" id="1419277"/>
    <lineage>
        <taxon>Bacteria</taxon>
        <taxon>Pseudomonadati</taxon>
        <taxon>Pseudomonadota</taxon>
        <taxon>Alphaproteobacteria</taxon>
        <taxon>Hyphomicrobiales</taxon>
        <taxon>Nitrobacteraceae</taxon>
        <taxon>Bradyrhizobium</taxon>
    </lineage>
</organism>
<protein>
    <submittedName>
        <fullName evidence="1">Uncharacterized protein</fullName>
    </submittedName>
</protein>
<proteinExistence type="predicted"/>
<reference evidence="1 2" key="1">
    <citation type="submission" date="2016-10" db="EMBL/GenBank/DDBJ databases">
        <authorList>
            <person name="de Groot N.N."/>
        </authorList>
    </citation>
    <scope>NUCLEOTIDE SEQUENCE [LARGE SCALE GENOMIC DNA]</scope>
    <source>
        <strain evidence="1 2">R5</strain>
    </source>
</reference>
<accession>A0A1G7ILK7</accession>
<sequence>MKLDRRLRPNLQCHRRSIMKRVASGEDVGVQAMSLLRLCLGSMGMTPAYATKVSWAPNEELDDLD</sequence>
<evidence type="ECO:0000313" key="1">
    <source>
        <dbReference type="EMBL" id="SDF13448.1"/>
    </source>
</evidence>
<name>A0A1G7ILK7_9BRAD</name>
<dbReference type="EMBL" id="FMZW01000045">
    <property type="protein sequence ID" value="SDF13448.1"/>
    <property type="molecule type" value="Genomic_DNA"/>
</dbReference>
<evidence type="ECO:0000313" key="2">
    <source>
        <dbReference type="Proteomes" id="UP000199245"/>
    </source>
</evidence>